<proteinExistence type="predicted"/>
<dbReference type="OrthoDB" id="5417360at2"/>
<dbReference type="Pfam" id="PF12760">
    <property type="entry name" value="Zn_ribbon_IS1595"/>
    <property type="match status" value="1"/>
</dbReference>
<feature type="domain" description="ISXO2-like transposase" evidence="1">
    <location>
        <begin position="136"/>
        <end position="282"/>
    </location>
</feature>
<organism evidence="2 3">
    <name type="scientific">Desulforhopalus singaporensis</name>
    <dbReference type="NCBI Taxonomy" id="91360"/>
    <lineage>
        <taxon>Bacteria</taxon>
        <taxon>Pseudomonadati</taxon>
        <taxon>Thermodesulfobacteriota</taxon>
        <taxon>Desulfobulbia</taxon>
        <taxon>Desulfobulbales</taxon>
        <taxon>Desulfocapsaceae</taxon>
        <taxon>Desulforhopalus</taxon>
    </lineage>
</organism>
<evidence type="ECO:0000259" key="1">
    <source>
        <dbReference type="SMART" id="SM01126"/>
    </source>
</evidence>
<sequence length="316" mass="36704">MAKRSEIHFQQGVSLLDFQSKYGTEEQCQKHLFQLKWPNGYCCPRCAHKQYYFVRSRSLYQCQNCRSQTSLISGTIFSSTKLPLTVWFLAIYLVSQSKKGISSLKLMRFLGISQNAAMRLKHKLQMVMKQADDEKPLKGFIQVDDVYWGGKHSGGKRGRGAEGKTPFIAALERNEKGNPLFIRFSRIGAFTIDQIQRWGERHLISQSLVVSDGLACFAGFQAINHSHFSINTTSRYRNSDFTFFDWLNTVIGNVKNAMLSTYHGICHRHLPRYLGEFCFRFNRRFKLPILLNSLIYYSVKSNPIPERQLRRAEDWW</sequence>
<dbReference type="Proteomes" id="UP000199073">
    <property type="component" value="Unassembled WGS sequence"/>
</dbReference>
<accession>A0A1H0QHA2</accession>
<dbReference type="RefSeq" id="WP_092222296.1">
    <property type="nucleotide sequence ID" value="NZ_FNJI01000012.1"/>
</dbReference>
<reference evidence="2 3" key="1">
    <citation type="submission" date="2016-10" db="EMBL/GenBank/DDBJ databases">
        <authorList>
            <person name="de Groot N.N."/>
        </authorList>
    </citation>
    <scope>NUCLEOTIDE SEQUENCE [LARGE SCALE GENOMIC DNA]</scope>
    <source>
        <strain evidence="2 3">DSM 12130</strain>
    </source>
</reference>
<evidence type="ECO:0000313" key="3">
    <source>
        <dbReference type="Proteomes" id="UP000199073"/>
    </source>
</evidence>
<dbReference type="SMART" id="SM01126">
    <property type="entry name" value="DDE_Tnp_IS1595"/>
    <property type="match status" value="1"/>
</dbReference>
<dbReference type="Pfam" id="PF12762">
    <property type="entry name" value="DDE_Tnp_IS1595"/>
    <property type="match status" value="1"/>
</dbReference>
<evidence type="ECO:0000313" key="2">
    <source>
        <dbReference type="EMBL" id="SDP16687.1"/>
    </source>
</evidence>
<protein>
    <submittedName>
        <fullName evidence="2">Transposase zinc-ribbon domain-containing protein</fullName>
    </submittedName>
</protein>
<dbReference type="InterPro" id="IPR024442">
    <property type="entry name" value="Transposase_Zn_ribbon"/>
</dbReference>
<name>A0A1H0QHA2_9BACT</name>
<gene>
    <name evidence="2" type="ORF">SAMN05660330_01963</name>
</gene>
<keyword evidence="3" id="KW-1185">Reference proteome</keyword>
<dbReference type="InterPro" id="IPR024445">
    <property type="entry name" value="Tnp_ISXO2-like"/>
</dbReference>
<dbReference type="NCBIfam" id="NF033547">
    <property type="entry name" value="transpos_IS1595"/>
    <property type="match status" value="1"/>
</dbReference>
<dbReference type="AlphaFoldDB" id="A0A1H0QHA2"/>
<dbReference type="EMBL" id="FNJI01000012">
    <property type="protein sequence ID" value="SDP16687.1"/>
    <property type="molecule type" value="Genomic_DNA"/>
</dbReference>
<dbReference type="STRING" id="91360.SAMN05660330_01963"/>